<dbReference type="EMBL" id="QHHQ01000002">
    <property type="protein sequence ID" value="RAI01616.1"/>
    <property type="molecule type" value="Genomic_DNA"/>
</dbReference>
<feature type="chain" id="PRO_5032939651" description="CopC domain-containing protein" evidence="3">
    <location>
        <begin position="34"/>
        <end position="128"/>
    </location>
</feature>
<feature type="domain" description="CopC" evidence="4">
    <location>
        <begin position="34"/>
        <end position="126"/>
    </location>
</feature>
<dbReference type="GO" id="GO:0005507">
    <property type="term" value="F:copper ion binding"/>
    <property type="evidence" value="ECO:0007669"/>
    <property type="project" value="InterPro"/>
</dbReference>
<organism evidence="5 6">
    <name type="scientific">Acuticoccus sediminis</name>
    <dbReference type="NCBI Taxonomy" id="2184697"/>
    <lineage>
        <taxon>Bacteria</taxon>
        <taxon>Pseudomonadati</taxon>
        <taxon>Pseudomonadota</taxon>
        <taxon>Alphaproteobacteria</taxon>
        <taxon>Hyphomicrobiales</taxon>
        <taxon>Amorphaceae</taxon>
        <taxon>Acuticoccus</taxon>
    </lineage>
</organism>
<feature type="signal peptide" evidence="3">
    <location>
        <begin position="1"/>
        <end position="33"/>
    </location>
</feature>
<comment type="caution">
    <text evidence="5">The sequence shown here is derived from an EMBL/GenBank/DDBJ whole genome shotgun (WGS) entry which is preliminary data.</text>
</comment>
<dbReference type="SUPFAM" id="SSF81296">
    <property type="entry name" value="E set domains"/>
    <property type="match status" value="1"/>
</dbReference>
<gene>
    <name evidence="5" type="ORF">DLJ53_09360</name>
</gene>
<keyword evidence="1 3" id="KW-0732">Signal</keyword>
<dbReference type="InterPro" id="IPR014756">
    <property type="entry name" value="Ig_E-set"/>
</dbReference>
<dbReference type="AlphaFoldDB" id="A0A8B2NNZ5"/>
<dbReference type="GO" id="GO:0042597">
    <property type="term" value="C:periplasmic space"/>
    <property type="evidence" value="ECO:0007669"/>
    <property type="project" value="InterPro"/>
</dbReference>
<dbReference type="Gene3D" id="2.60.40.1220">
    <property type="match status" value="1"/>
</dbReference>
<evidence type="ECO:0000313" key="6">
    <source>
        <dbReference type="Proteomes" id="UP000249590"/>
    </source>
</evidence>
<sequence length="128" mass="13429">MRRLEETMIRVARFVSLVLAATMLLAAPPGAFAHSAAKPAVPKDGETLSAPPKVVRLEFTGPMRITVLKLTGPGGEVPLERTDGMKPVTTLEATPGSAMAEGAYQIEWRGMGADGHVMTGTVGFTIAP</sequence>
<evidence type="ECO:0000256" key="3">
    <source>
        <dbReference type="SAM" id="SignalP"/>
    </source>
</evidence>
<keyword evidence="6" id="KW-1185">Reference proteome</keyword>
<proteinExistence type="predicted"/>
<dbReference type="GO" id="GO:0046688">
    <property type="term" value="P:response to copper ion"/>
    <property type="evidence" value="ECO:0007669"/>
    <property type="project" value="InterPro"/>
</dbReference>
<protein>
    <recommendedName>
        <fullName evidence="4">CopC domain-containing protein</fullName>
    </recommendedName>
</protein>
<accession>A0A8B2NNZ5</accession>
<evidence type="ECO:0000259" key="4">
    <source>
        <dbReference type="Pfam" id="PF04234"/>
    </source>
</evidence>
<reference evidence="5 6" key="1">
    <citation type="submission" date="2018-05" db="EMBL/GenBank/DDBJ databases">
        <title>Acuticoccus sediminis sp. nov., isolated from deep-sea sediment of Indian Ocean.</title>
        <authorList>
            <person name="Liu X."/>
            <person name="Lai Q."/>
            <person name="Du Y."/>
            <person name="Sun F."/>
            <person name="Zhang X."/>
            <person name="Wang S."/>
            <person name="Shao Z."/>
        </authorList>
    </citation>
    <scope>NUCLEOTIDE SEQUENCE [LARGE SCALE GENOMIC DNA]</scope>
    <source>
        <strain evidence="5 6">PTG4-2</strain>
    </source>
</reference>
<keyword evidence="2" id="KW-0186">Copper</keyword>
<dbReference type="Proteomes" id="UP000249590">
    <property type="component" value="Unassembled WGS sequence"/>
</dbReference>
<name>A0A8B2NNZ5_9HYPH</name>
<dbReference type="InterPro" id="IPR007348">
    <property type="entry name" value="CopC_dom"/>
</dbReference>
<evidence type="ECO:0000256" key="2">
    <source>
        <dbReference type="ARBA" id="ARBA00023008"/>
    </source>
</evidence>
<dbReference type="Pfam" id="PF04234">
    <property type="entry name" value="CopC"/>
    <property type="match status" value="1"/>
</dbReference>
<dbReference type="InterPro" id="IPR014755">
    <property type="entry name" value="Cu-Rt/internalin_Ig-like"/>
</dbReference>
<evidence type="ECO:0000256" key="1">
    <source>
        <dbReference type="ARBA" id="ARBA00022729"/>
    </source>
</evidence>
<evidence type="ECO:0000313" key="5">
    <source>
        <dbReference type="EMBL" id="RAI01616.1"/>
    </source>
</evidence>